<proteinExistence type="predicted"/>
<organism evidence="2 3">
    <name type="scientific">Symbiodinium microadriaticum</name>
    <name type="common">Dinoflagellate</name>
    <name type="synonym">Zooxanthella microadriatica</name>
    <dbReference type="NCBI Taxonomy" id="2951"/>
    <lineage>
        <taxon>Eukaryota</taxon>
        <taxon>Sar</taxon>
        <taxon>Alveolata</taxon>
        <taxon>Dinophyceae</taxon>
        <taxon>Suessiales</taxon>
        <taxon>Symbiodiniaceae</taxon>
        <taxon>Symbiodinium</taxon>
    </lineage>
</organism>
<evidence type="ECO:0000313" key="3">
    <source>
        <dbReference type="Proteomes" id="UP000186817"/>
    </source>
</evidence>
<keyword evidence="3" id="KW-1185">Reference proteome</keyword>
<dbReference type="AlphaFoldDB" id="A0A1Q9DQC4"/>
<dbReference type="Proteomes" id="UP000186817">
    <property type="component" value="Unassembled WGS sequence"/>
</dbReference>
<feature type="chain" id="PRO_5012073531" evidence="1">
    <location>
        <begin position="21"/>
        <end position="282"/>
    </location>
</feature>
<protein>
    <submittedName>
        <fullName evidence="2">Uncharacterized protein</fullName>
    </submittedName>
</protein>
<evidence type="ECO:0000313" key="2">
    <source>
        <dbReference type="EMBL" id="OLP97344.1"/>
    </source>
</evidence>
<comment type="caution">
    <text evidence="2">The sequence shown here is derived from an EMBL/GenBank/DDBJ whole genome shotgun (WGS) entry which is preliminary data.</text>
</comment>
<accession>A0A1Q9DQC4</accession>
<reference evidence="2 3" key="1">
    <citation type="submission" date="2016-02" db="EMBL/GenBank/DDBJ databases">
        <title>Genome analysis of coral dinoflagellate symbionts highlights evolutionary adaptations to a symbiotic lifestyle.</title>
        <authorList>
            <person name="Aranda M."/>
            <person name="Li Y."/>
            <person name="Liew Y.J."/>
            <person name="Baumgarten S."/>
            <person name="Simakov O."/>
            <person name="Wilson M."/>
            <person name="Piel J."/>
            <person name="Ashoor H."/>
            <person name="Bougouffa S."/>
            <person name="Bajic V.B."/>
            <person name="Ryu T."/>
            <person name="Ravasi T."/>
            <person name="Bayer T."/>
            <person name="Micklem G."/>
            <person name="Kim H."/>
            <person name="Bhak J."/>
            <person name="Lajeunesse T.C."/>
            <person name="Voolstra C.R."/>
        </authorList>
    </citation>
    <scope>NUCLEOTIDE SEQUENCE [LARGE SCALE GENOMIC DNA]</scope>
    <source>
        <strain evidence="2 3">CCMP2467</strain>
    </source>
</reference>
<evidence type="ECO:0000256" key="1">
    <source>
        <dbReference type="SAM" id="SignalP"/>
    </source>
</evidence>
<gene>
    <name evidence="2" type="ORF">AK812_SmicGene20339</name>
</gene>
<dbReference type="EMBL" id="LSRX01000437">
    <property type="protein sequence ID" value="OLP97344.1"/>
    <property type="molecule type" value="Genomic_DNA"/>
</dbReference>
<keyword evidence="1" id="KW-0732">Signal</keyword>
<feature type="signal peptide" evidence="1">
    <location>
        <begin position="1"/>
        <end position="20"/>
    </location>
</feature>
<sequence length="282" mass="30825">MVIRVHMYLTLVYLLQNVLSEINTPTVMALALPKKAEEQAPPKPKTWQLASVEQIIPDPRGGGGALEESAENQIDLPTQSRAPLTSPRLVFNPSTDFVVSLRIYVQHSVKVNHGAAANSKDREDEEDVVTLDGPSGMCFLERDGAAVVNCRLDDGRRHLSIFSAILRQLECLNIQVLSAAGLEMASAVEWTDKPSAILLYAVMARERAVTERERSVAARERDVAMTLSKKRACTTGHADDEVEDGDIVYEDDGVVFNLSAATRCLEATRREVGRGRAGAGVE</sequence>
<name>A0A1Q9DQC4_SYMMI</name>